<evidence type="ECO:0000256" key="2">
    <source>
        <dbReference type="ARBA" id="ARBA00022679"/>
    </source>
</evidence>
<reference evidence="4 5" key="1">
    <citation type="journal article" date="2015" name="Microbiology (Mosc.)">
        <title>Genomics of the Weissella cibaria species with an examination of its metabolic traits.</title>
        <authorList>
            <person name="Lynch K.M."/>
            <person name="Lucid A."/>
            <person name="Arendt E.K."/>
            <person name="Sleator R.D."/>
            <person name="Lucey B."/>
            <person name="Coffey A."/>
        </authorList>
    </citation>
    <scope>NUCLEOTIDE SEQUENCE [LARGE SCALE GENOMIC DNA]</scope>
    <source>
        <strain evidence="4 5">MG1</strain>
    </source>
</reference>
<dbReference type="GO" id="GO:0016757">
    <property type="term" value="F:glycosyltransferase activity"/>
    <property type="evidence" value="ECO:0007669"/>
    <property type="project" value="UniProtKB-KW"/>
</dbReference>
<comment type="caution">
    <text evidence="4">The sequence shown here is derived from an EMBL/GenBank/DDBJ whole genome shotgun (WGS) entry which is preliminary data.</text>
</comment>
<evidence type="ECO:0000313" key="5">
    <source>
        <dbReference type="Proteomes" id="UP000032287"/>
    </source>
</evidence>
<dbReference type="PATRIC" id="fig|137591.25.peg.2319"/>
<dbReference type="AlphaFoldDB" id="A0A0D1LK60"/>
<dbReference type="Gene3D" id="3.90.550.10">
    <property type="entry name" value="Spore Coat Polysaccharide Biosynthesis Protein SpsA, Chain A"/>
    <property type="match status" value="1"/>
</dbReference>
<organism evidence="4 5">
    <name type="scientific">Weissella cibaria</name>
    <dbReference type="NCBI Taxonomy" id="137591"/>
    <lineage>
        <taxon>Bacteria</taxon>
        <taxon>Bacillati</taxon>
        <taxon>Bacillota</taxon>
        <taxon>Bacilli</taxon>
        <taxon>Lactobacillales</taxon>
        <taxon>Lactobacillaceae</taxon>
        <taxon>Weissella</taxon>
    </lineage>
</organism>
<sequence>MTSSLKSQNMKFELTVVIPAYNVENYLLRSIESLGSWLNNEAIEILIVDDGSTDDSLLVARHIEETYNNVSVYHKDNGGLSSARNFGYSLAGGRYVYFFDSDDALSEDAAEILLKTILSTSDDLIMFGYDEILEDGTINTFTNKIKSQEMELILEKDDILTELLGIKQGFVPGYAPTKIFRSDAIKELSFREMYYEDLAFFMDFLRQNASDTYRFINLPLYKYYRRSGSITLQSSETKLMDKMTSLDIMLDDVLEMSSNPRIVNEAFKSYFVGYLWIAKLNKDVSSVLVSKRVHKVLHSNQGKYFELFKGFKNFVKFVYYRTF</sequence>
<dbReference type="PANTHER" id="PTHR22916:SF51">
    <property type="entry name" value="GLYCOSYLTRANSFERASE EPSH-RELATED"/>
    <property type="match status" value="1"/>
</dbReference>
<dbReference type="PANTHER" id="PTHR22916">
    <property type="entry name" value="GLYCOSYLTRANSFERASE"/>
    <property type="match status" value="1"/>
</dbReference>
<protein>
    <submittedName>
        <fullName evidence="4">EpsH_3 protein</fullName>
        <ecNumber evidence="4">2.4.-.-</ecNumber>
    </submittedName>
</protein>
<dbReference type="InterPro" id="IPR001173">
    <property type="entry name" value="Glyco_trans_2-like"/>
</dbReference>
<dbReference type="Pfam" id="PF00535">
    <property type="entry name" value="Glycos_transf_2"/>
    <property type="match status" value="1"/>
</dbReference>
<proteinExistence type="predicted"/>
<dbReference type="EMBL" id="JWHU01000044">
    <property type="protein sequence ID" value="KIU18952.1"/>
    <property type="molecule type" value="Genomic_DNA"/>
</dbReference>
<accession>A0A0D1LK60</accession>
<dbReference type="Proteomes" id="UP000032287">
    <property type="component" value="Unassembled WGS sequence"/>
</dbReference>
<dbReference type="RefSeq" id="WP_052497320.1">
    <property type="nucleotide sequence ID" value="NZ_JWHU01000044.1"/>
</dbReference>
<name>A0A0D1LK60_9LACO</name>
<dbReference type="InterPro" id="IPR029044">
    <property type="entry name" value="Nucleotide-diphossugar_trans"/>
</dbReference>
<dbReference type="EC" id="2.4.-.-" evidence="4"/>
<keyword evidence="2 4" id="KW-0808">Transferase</keyword>
<keyword evidence="5" id="KW-1185">Reference proteome</keyword>
<evidence type="ECO:0000256" key="1">
    <source>
        <dbReference type="ARBA" id="ARBA00022676"/>
    </source>
</evidence>
<gene>
    <name evidence="4" type="primary">epsH_3</name>
    <name evidence="4" type="ORF">QX99_02363</name>
</gene>
<feature type="domain" description="Glycosyltransferase 2-like" evidence="3">
    <location>
        <begin position="15"/>
        <end position="145"/>
    </location>
</feature>
<keyword evidence="1 4" id="KW-0328">Glycosyltransferase</keyword>
<evidence type="ECO:0000313" key="4">
    <source>
        <dbReference type="EMBL" id="KIU18952.1"/>
    </source>
</evidence>
<evidence type="ECO:0000259" key="3">
    <source>
        <dbReference type="Pfam" id="PF00535"/>
    </source>
</evidence>
<dbReference type="CDD" id="cd00761">
    <property type="entry name" value="Glyco_tranf_GTA_type"/>
    <property type="match status" value="1"/>
</dbReference>
<dbReference type="SUPFAM" id="SSF53448">
    <property type="entry name" value="Nucleotide-diphospho-sugar transferases"/>
    <property type="match status" value="1"/>
</dbReference>